<feature type="transmembrane region" description="Helical" evidence="1">
    <location>
        <begin position="167"/>
        <end position="186"/>
    </location>
</feature>
<feature type="transmembrane region" description="Helical" evidence="1">
    <location>
        <begin position="21"/>
        <end position="43"/>
    </location>
</feature>
<keyword evidence="1" id="KW-0472">Membrane</keyword>
<feature type="transmembrane region" description="Helical" evidence="1">
    <location>
        <begin position="135"/>
        <end position="155"/>
    </location>
</feature>
<evidence type="ECO:0000313" key="2">
    <source>
        <dbReference type="EMBL" id="MBB4064508.1"/>
    </source>
</evidence>
<sequence length="262" mass="28495">MEDEMADVARGFGREHAGLRWAGYLLGFGIGGFFDGIVLHQILEWHHLLSGIEAAKGDIRLLIMTDGFFHLLMYGIAGMGLFLLWRERRRFAEAGADRRLLAAVLIGFGAWHVVDGVLSHWVLGIHRIRMASANPLFWDLLWFIVFGLAPLLIGWRTGRAGLRTPGTPAALVFLVLSMGALAALPAPKDDTVMVLFWPGTTPQQAVDALGAVDGRLLWMDASGTVTAAKLPDDAPRSALYDKGAMLVGNGLLPAGCIDWIRS</sequence>
<accession>A0A7W6NK47</accession>
<dbReference type="Proteomes" id="UP000528286">
    <property type="component" value="Unassembled WGS sequence"/>
</dbReference>
<evidence type="ECO:0000256" key="1">
    <source>
        <dbReference type="SAM" id="Phobius"/>
    </source>
</evidence>
<name>A0A7W6NK47_9HYPH</name>
<dbReference type="AlphaFoldDB" id="A0A7W6NK47"/>
<comment type="caution">
    <text evidence="2">The sequence shown here is derived from an EMBL/GenBank/DDBJ whole genome shotgun (WGS) entry which is preliminary data.</text>
</comment>
<dbReference type="EMBL" id="JACIEZ010000002">
    <property type="protein sequence ID" value="MBB4064508.1"/>
    <property type="molecule type" value="Genomic_DNA"/>
</dbReference>
<keyword evidence="3" id="KW-1185">Reference proteome</keyword>
<dbReference type="Pfam" id="PF10002">
    <property type="entry name" value="DUF2243"/>
    <property type="match status" value="1"/>
</dbReference>
<keyword evidence="1" id="KW-0812">Transmembrane</keyword>
<protein>
    <submittedName>
        <fullName evidence="2">Putative membrane protein</fullName>
    </submittedName>
</protein>
<reference evidence="2 3" key="1">
    <citation type="submission" date="2020-08" db="EMBL/GenBank/DDBJ databases">
        <title>Genomic Encyclopedia of Type Strains, Phase IV (KMG-IV): sequencing the most valuable type-strain genomes for metagenomic binning, comparative biology and taxonomic classification.</title>
        <authorList>
            <person name="Goeker M."/>
        </authorList>
    </citation>
    <scope>NUCLEOTIDE SEQUENCE [LARGE SCALE GENOMIC DNA]</scope>
    <source>
        <strain evidence="2 3">DSM 29853</strain>
    </source>
</reference>
<organism evidence="2 3">
    <name type="scientific">Gellertiella hungarica</name>
    <dbReference type="NCBI Taxonomy" id="1572859"/>
    <lineage>
        <taxon>Bacteria</taxon>
        <taxon>Pseudomonadati</taxon>
        <taxon>Pseudomonadota</taxon>
        <taxon>Alphaproteobacteria</taxon>
        <taxon>Hyphomicrobiales</taxon>
        <taxon>Rhizobiaceae</taxon>
        <taxon>Gellertiella</taxon>
    </lineage>
</organism>
<feature type="transmembrane region" description="Helical" evidence="1">
    <location>
        <begin position="100"/>
        <end position="123"/>
    </location>
</feature>
<feature type="transmembrane region" description="Helical" evidence="1">
    <location>
        <begin position="63"/>
        <end position="85"/>
    </location>
</feature>
<keyword evidence="1" id="KW-1133">Transmembrane helix</keyword>
<gene>
    <name evidence="2" type="ORF">GGR23_001685</name>
</gene>
<evidence type="ECO:0000313" key="3">
    <source>
        <dbReference type="Proteomes" id="UP000528286"/>
    </source>
</evidence>
<proteinExistence type="predicted"/>
<dbReference type="InterPro" id="IPR018719">
    <property type="entry name" value="DUF2243_membrane"/>
</dbReference>
<dbReference type="RefSeq" id="WP_343066620.1">
    <property type="nucleotide sequence ID" value="NZ_JACIEZ010000002.1"/>
</dbReference>